<feature type="compositionally biased region" description="Basic residues" evidence="1">
    <location>
        <begin position="195"/>
        <end position="204"/>
    </location>
</feature>
<feature type="compositionally biased region" description="Low complexity" evidence="1">
    <location>
        <begin position="61"/>
        <end position="70"/>
    </location>
</feature>
<reference evidence="2" key="1">
    <citation type="submission" date="2015-08" db="EMBL/GenBank/DDBJ databases">
        <authorList>
            <person name="Babu N.S."/>
            <person name="Beckwith C.J."/>
            <person name="Beseler K.G."/>
            <person name="Brison A."/>
            <person name="Carone J.V."/>
            <person name="Caskin T.P."/>
            <person name="Diamond M."/>
            <person name="Durham M.E."/>
            <person name="Foxe J.M."/>
            <person name="Go M."/>
            <person name="Henderson B.A."/>
            <person name="Jones I.B."/>
            <person name="McGettigan J.A."/>
            <person name="Micheletti S.J."/>
            <person name="Nasrallah M.E."/>
            <person name="Ortiz D."/>
            <person name="Piller C.R."/>
            <person name="Privatt S.R."/>
            <person name="Schneider S.L."/>
            <person name="Sharp S."/>
            <person name="Smith T.C."/>
            <person name="Stanton J.D."/>
            <person name="Ullery H.E."/>
            <person name="Wilson R.J."/>
            <person name="Serrano M.G."/>
            <person name="Buck G."/>
            <person name="Lee V."/>
            <person name="Wang Y."/>
            <person name="Carvalho R."/>
            <person name="Voegtly L."/>
            <person name="Shi R."/>
            <person name="Duckworth R."/>
            <person name="Johnson A."/>
            <person name="Loviza R."/>
            <person name="Walstead R."/>
            <person name="Shah Z."/>
            <person name="Kiflezghi M."/>
            <person name="Wade K."/>
            <person name="Ball S.L."/>
            <person name="Bradley K.W."/>
            <person name="Asai D.J."/>
            <person name="Bowman C.A."/>
            <person name="Russell D.A."/>
            <person name="Pope W.H."/>
            <person name="Jacobs-Sera D."/>
            <person name="Hendrix R.W."/>
            <person name="Hatfull G.F."/>
        </authorList>
    </citation>
    <scope>NUCLEOTIDE SEQUENCE</scope>
</reference>
<name>A0A2P2C9L0_9ZZZZ</name>
<evidence type="ECO:0000313" key="2">
    <source>
        <dbReference type="EMBL" id="CUR58686.1"/>
    </source>
</evidence>
<gene>
    <name evidence="2" type="ORF">NOCA1160004</name>
</gene>
<dbReference type="EMBL" id="CZKB01000008">
    <property type="protein sequence ID" value="CUR58686.1"/>
    <property type="molecule type" value="Genomic_DNA"/>
</dbReference>
<dbReference type="AlphaFoldDB" id="A0A2P2C9L0"/>
<protein>
    <submittedName>
        <fullName evidence="2">Uncharacterized protein</fullName>
    </submittedName>
</protein>
<accession>A0A2P2C9L0</accession>
<evidence type="ECO:0000256" key="1">
    <source>
        <dbReference type="SAM" id="MobiDB-lite"/>
    </source>
</evidence>
<organism evidence="2">
    <name type="scientific">metagenome</name>
    <dbReference type="NCBI Taxonomy" id="256318"/>
    <lineage>
        <taxon>unclassified sequences</taxon>
        <taxon>metagenomes</taxon>
    </lineage>
</organism>
<feature type="region of interest" description="Disordered" evidence="1">
    <location>
        <begin position="53"/>
        <end position="76"/>
    </location>
</feature>
<proteinExistence type="predicted"/>
<feature type="region of interest" description="Disordered" evidence="1">
    <location>
        <begin position="181"/>
        <end position="204"/>
    </location>
</feature>
<sequence>MARGRRLPGLAPRGIVTGSIPTTGEGEISGRIKLLWLLSLAVLAVGCSADDPALPVERGPSASETAASESVTRDPVPTVDRDDLAAFLKKADLVDRVGAQFELRDVQYTSPTDAVAWFDGRKSGDTVISTTEDNWVNASHLLIRYGLAQSVSYLPLGRGAVAIKPEGGFFSRGSTIRPACKRRSGAVADRGAAGTRHRQRPPRDRRLRLLLGHRCTSAHPGPG</sequence>